<accession>F9XH50</accession>
<evidence type="ECO:0000313" key="2">
    <source>
        <dbReference type="Proteomes" id="UP000008062"/>
    </source>
</evidence>
<keyword evidence="2" id="KW-1185">Reference proteome</keyword>
<dbReference type="HOGENOM" id="CLU_2549381_0_0_1"/>
<sequence>MLRADQKTYDADRASFLDAIRGALEQWSADYDSGVVKVEIPKHHQRAIHQSPASDGVDGVDQSDVAGTPAFFAKLKSLNMNVH</sequence>
<gene>
    <name evidence="1" type="ORF">MYCGRDRAFT_81779</name>
</gene>
<proteinExistence type="predicted"/>
<organism evidence="1 2">
    <name type="scientific">Zymoseptoria tritici (strain CBS 115943 / IPO323)</name>
    <name type="common">Speckled leaf blotch fungus</name>
    <name type="synonym">Septoria tritici</name>
    <dbReference type="NCBI Taxonomy" id="336722"/>
    <lineage>
        <taxon>Eukaryota</taxon>
        <taxon>Fungi</taxon>
        <taxon>Dikarya</taxon>
        <taxon>Ascomycota</taxon>
        <taxon>Pezizomycotina</taxon>
        <taxon>Dothideomycetes</taxon>
        <taxon>Dothideomycetidae</taxon>
        <taxon>Mycosphaerellales</taxon>
        <taxon>Mycosphaerellaceae</taxon>
        <taxon>Zymoseptoria</taxon>
    </lineage>
</organism>
<dbReference type="Proteomes" id="UP000008062">
    <property type="component" value="Chromosome 8"/>
</dbReference>
<evidence type="ECO:0000313" key="1">
    <source>
        <dbReference type="EMBL" id="EGP84944.1"/>
    </source>
</evidence>
<name>F9XH50_ZYMTI</name>
<dbReference type="KEGG" id="ztr:MYCGRDRAFT_81779"/>
<dbReference type="EMBL" id="CM001203">
    <property type="protein sequence ID" value="EGP84944.1"/>
    <property type="molecule type" value="Genomic_DNA"/>
</dbReference>
<dbReference type="RefSeq" id="XP_003849968.1">
    <property type="nucleotide sequence ID" value="XM_003849920.1"/>
</dbReference>
<feature type="non-terminal residue" evidence="1">
    <location>
        <position position="83"/>
    </location>
</feature>
<dbReference type="GeneID" id="13402762"/>
<protein>
    <submittedName>
        <fullName evidence="1">Uncharacterized protein</fullName>
    </submittedName>
</protein>
<dbReference type="AlphaFoldDB" id="F9XH50"/>
<reference evidence="1 2" key="1">
    <citation type="journal article" date="2011" name="PLoS Genet.">
        <title>Finished genome of the fungal wheat pathogen Mycosphaerella graminicola reveals dispensome structure, chromosome plasticity, and stealth pathogenesis.</title>
        <authorList>
            <person name="Goodwin S.B."/>
            <person name="Ben M'barek S."/>
            <person name="Dhillon B."/>
            <person name="Wittenberg A.H.J."/>
            <person name="Crane C.F."/>
            <person name="Hane J.K."/>
            <person name="Foster A.J."/>
            <person name="Van der Lee T.A.J."/>
            <person name="Grimwood J."/>
            <person name="Aerts A."/>
            <person name="Antoniw J."/>
            <person name="Bailey A."/>
            <person name="Bluhm B."/>
            <person name="Bowler J."/>
            <person name="Bristow J."/>
            <person name="van der Burgt A."/>
            <person name="Canto-Canche B."/>
            <person name="Churchill A.C.L."/>
            <person name="Conde-Ferraez L."/>
            <person name="Cools H.J."/>
            <person name="Coutinho P.M."/>
            <person name="Csukai M."/>
            <person name="Dehal P."/>
            <person name="De Wit P."/>
            <person name="Donzelli B."/>
            <person name="van de Geest H.C."/>
            <person name="van Ham R.C.H.J."/>
            <person name="Hammond-Kosack K.E."/>
            <person name="Henrissat B."/>
            <person name="Kilian A."/>
            <person name="Kobayashi A.K."/>
            <person name="Koopmann E."/>
            <person name="Kourmpetis Y."/>
            <person name="Kuzniar A."/>
            <person name="Lindquist E."/>
            <person name="Lombard V."/>
            <person name="Maliepaard C."/>
            <person name="Martins N."/>
            <person name="Mehrabi R."/>
            <person name="Nap J.P.H."/>
            <person name="Ponomarenko A."/>
            <person name="Rudd J.J."/>
            <person name="Salamov A."/>
            <person name="Schmutz J."/>
            <person name="Schouten H.J."/>
            <person name="Shapiro H."/>
            <person name="Stergiopoulos I."/>
            <person name="Torriani S.F.F."/>
            <person name="Tu H."/>
            <person name="de Vries R.P."/>
            <person name="Waalwijk C."/>
            <person name="Ware S.B."/>
            <person name="Wiebenga A."/>
            <person name="Zwiers L.-H."/>
            <person name="Oliver R.P."/>
            <person name="Grigoriev I.V."/>
            <person name="Kema G.H.J."/>
        </authorList>
    </citation>
    <scope>NUCLEOTIDE SEQUENCE [LARGE SCALE GENOMIC DNA]</scope>
    <source>
        <strain evidence="2">CBS 115943 / IPO323</strain>
    </source>
</reference>
<dbReference type="InParanoid" id="F9XH50"/>